<keyword evidence="1" id="KW-0732">Signal</keyword>
<dbReference type="Proteomes" id="UP000799428">
    <property type="component" value="Unassembled WGS sequence"/>
</dbReference>
<keyword evidence="3" id="KW-1185">Reference proteome</keyword>
<dbReference type="OrthoDB" id="3795630at2759"/>
<name>A0A6G1KMK4_9PLEO</name>
<sequence length="153" mass="16306">MHFPSLLFAASACMRVANADFLLVTDAPIPATLVPSFTASSDAASWTTSVYLNFRLQWGAYTKSLGAGYQSSVTSIQNEVKEFAATAPSNYSIPAAVTDPSTTTTITGTKPAWYTALPSDVRSFKEAQYTAQKSVLASVVGGGSGRRVCFEWE</sequence>
<feature type="chain" id="PRO_5026325836" evidence="1">
    <location>
        <begin position="20"/>
        <end position="153"/>
    </location>
</feature>
<evidence type="ECO:0000256" key="1">
    <source>
        <dbReference type="SAM" id="SignalP"/>
    </source>
</evidence>
<gene>
    <name evidence="2" type="ORF">K504DRAFT_154228</name>
</gene>
<feature type="signal peptide" evidence="1">
    <location>
        <begin position="1"/>
        <end position="19"/>
    </location>
</feature>
<organism evidence="2 3">
    <name type="scientific">Pleomassaria siparia CBS 279.74</name>
    <dbReference type="NCBI Taxonomy" id="1314801"/>
    <lineage>
        <taxon>Eukaryota</taxon>
        <taxon>Fungi</taxon>
        <taxon>Dikarya</taxon>
        <taxon>Ascomycota</taxon>
        <taxon>Pezizomycotina</taxon>
        <taxon>Dothideomycetes</taxon>
        <taxon>Pleosporomycetidae</taxon>
        <taxon>Pleosporales</taxon>
        <taxon>Pleomassariaceae</taxon>
        <taxon>Pleomassaria</taxon>
    </lineage>
</organism>
<dbReference type="EMBL" id="MU005765">
    <property type="protein sequence ID" value="KAF2714074.1"/>
    <property type="molecule type" value="Genomic_DNA"/>
</dbReference>
<protein>
    <submittedName>
        <fullName evidence="2">Uncharacterized protein</fullName>
    </submittedName>
</protein>
<reference evidence="2" key="1">
    <citation type="journal article" date="2020" name="Stud. Mycol.">
        <title>101 Dothideomycetes genomes: a test case for predicting lifestyles and emergence of pathogens.</title>
        <authorList>
            <person name="Haridas S."/>
            <person name="Albert R."/>
            <person name="Binder M."/>
            <person name="Bloem J."/>
            <person name="Labutti K."/>
            <person name="Salamov A."/>
            <person name="Andreopoulos B."/>
            <person name="Baker S."/>
            <person name="Barry K."/>
            <person name="Bills G."/>
            <person name="Bluhm B."/>
            <person name="Cannon C."/>
            <person name="Castanera R."/>
            <person name="Culley D."/>
            <person name="Daum C."/>
            <person name="Ezra D."/>
            <person name="Gonzalez J."/>
            <person name="Henrissat B."/>
            <person name="Kuo A."/>
            <person name="Liang C."/>
            <person name="Lipzen A."/>
            <person name="Lutzoni F."/>
            <person name="Magnuson J."/>
            <person name="Mondo S."/>
            <person name="Nolan M."/>
            <person name="Ohm R."/>
            <person name="Pangilinan J."/>
            <person name="Park H.-J."/>
            <person name="Ramirez L."/>
            <person name="Alfaro M."/>
            <person name="Sun H."/>
            <person name="Tritt A."/>
            <person name="Yoshinaga Y."/>
            <person name="Zwiers L.-H."/>
            <person name="Turgeon B."/>
            <person name="Goodwin S."/>
            <person name="Spatafora J."/>
            <person name="Crous P."/>
            <person name="Grigoriev I."/>
        </authorList>
    </citation>
    <scope>NUCLEOTIDE SEQUENCE</scope>
    <source>
        <strain evidence="2">CBS 279.74</strain>
    </source>
</reference>
<proteinExistence type="predicted"/>
<evidence type="ECO:0000313" key="3">
    <source>
        <dbReference type="Proteomes" id="UP000799428"/>
    </source>
</evidence>
<evidence type="ECO:0000313" key="2">
    <source>
        <dbReference type="EMBL" id="KAF2714074.1"/>
    </source>
</evidence>
<accession>A0A6G1KMK4</accession>
<dbReference type="AlphaFoldDB" id="A0A6G1KMK4"/>